<dbReference type="FunFam" id="3.30.160.60:FF:000038">
    <property type="entry name" value="Zinc finger protein 624"/>
    <property type="match status" value="1"/>
</dbReference>
<evidence type="ECO:0000256" key="8">
    <source>
        <dbReference type="PROSITE-ProRule" id="PRU00042"/>
    </source>
</evidence>
<feature type="region of interest" description="Disordered" evidence="9">
    <location>
        <begin position="163"/>
        <end position="192"/>
    </location>
</feature>
<feature type="compositionally biased region" description="Basic residues" evidence="9">
    <location>
        <begin position="163"/>
        <end position="172"/>
    </location>
</feature>
<dbReference type="Proteomes" id="UP000228934">
    <property type="component" value="Unassembled WGS sequence"/>
</dbReference>
<evidence type="ECO:0000256" key="9">
    <source>
        <dbReference type="SAM" id="MobiDB-lite"/>
    </source>
</evidence>
<feature type="non-terminal residue" evidence="12">
    <location>
        <position position="221"/>
    </location>
</feature>
<dbReference type="PROSITE" id="PS00028">
    <property type="entry name" value="ZINC_FINGER_C2H2_1"/>
    <property type="match status" value="1"/>
</dbReference>
<name>A0A2G9RP77_AQUCT</name>
<keyword evidence="5" id="KW-0862">Zinc</keyword>
<evidence type="ECO:0000256" key="3">
    <source>
        <dbReference type="ARBA" id="ARBA00022737"/>
    </source>
</evidence>
<keyword evidence="3" id="KW-0677">Repeat</keyword>
<accession>A0A2G9RP77</accession>
<evidence type="ECO:0000259" key="11">
    <source>
        <dbReference type="PROSITE" id="PS50157"/>
    </source>
</evidence>
<evidence type="ECO:0000256" key="4">
    <source>
        <dbReference type="ARBA" id="ARBA00022771"/>
    </source>
</evidence>
<keyword evidence="10" id="KW-0732">Signal</keyword>
<dbReference type="FunFam" id="3.30.160.60:FF:002343">
    <property type="entry name" value="Zinc finger protein 33A"/>
    <property type="match status" value="1"/>
</dbReference>
<dbReference type="Pfam" id="PF00096">
    <property type="entry name" value="zf-C2H2"/>
    <property type="match status" value="2"/>
</dbReference>
<keyword evidence="13" id="KW-1185">Reference proteome</keyword>
<protein>
    <recommendedName>
        <fullName evidence="11">C2H2-type domain-containing protein</fullName>
    </recommendedName>
</protein>
<comment type="subcellular location">
    <subcellularLocation>
        <location evidence="1">Nucleus</location>
    </subcellularLocation>
</comment>
<evidence type="ECO:0000313" key="13">
    <source>
        <dbReference type="Proteomes" id="UP000228934"/>
    </source>
</evidence>
<dbReference type="SMART" id="SM00355">
    <property type="entry name" value="ZnF_C2H2"/>
    <property type="match status" value="2"/>
</dbReference>
<sequence>MVSCLILYVLLPLITFACPSRVLSVRSSSKNNTDLIKHHKIHIVERPFSFAESLSPRKPNSINTRECTLARSLYLVPSAESVSLANPNSINTREFTPCFSGKSKLHKHQEVHTSEKPFPCSDCKKCLSGKSKLNKHQRVHTSEKPFPCSECKKFFSGKSKLNKHQGVRRGKKPFPCPSPENVSLRNPNSTNTRACTPARSSFLLLSAESVSLIKGPVISTQ</sequence>
<dbReference type="GO" id="GO:0005634">
    <property type="term" value="C:nucleus"/>
    <property type="evidence" value="ECO:0007669"/>
    <property type="project" value="UniProtKB-SubCell"/>
</dbReference>
<evidence type="ECO:0000313" key="12">
    <source>
        <dbReference type="EMBL" id="PIO29664.1"/>
    </source>
</evidence>
<keyword evidence="2" id="KW-0479">Metal-binding</keyword>
<dbReference type="Gene3D" id="3.30.160.60">
    <property type="entry name" value="Classic Zinc Finger"/>
    <property type="match status" value="3"/>
</dbReference>
<dbReference type="PANTHER" id="PTHR23226:SF416">
    <property type="entry name" value="FI01424P"/>
    <property type="match status" value="1"/>
</dbReference>
<evidence type="ECO:0000256" key="2">
    <source>
        <dbReference type="ARBA" id="ARBA00022723"/>
    </source>
</evidence>
<keyword evidence="7" id="KW-0539">Nucleus</keyword>
<evidence type="ECO:0000256" key="6">
    <source>
        <dbReference type="ARBA" id="ARBA00023125"/>
    </source>
</evidence>
<evidence type="ECO:0000256" key="1">
    <source>
        <dbReference type="ARBA" id="ARBA00004123"/>
    </source>
</evidence>
<dbReference type="InterPro" id="IPR013087">
    <property type="entry name" value="Znf_C2H2_type"/>
</dbReference>
<keyword evidence="4 8" id="KW-0863">Zinc-finger</keyword>
<organism evidence="12 13">
    <name type="scientific">Aquarana catesbeiana</name>
    <name type="common">American bullfrog</name>
    <name type="synonym">Rana catesbeiana</name>
    <dbReference type="NCBI Taxonomy" id="8400"/>
    <lineage>
        <taxon>Eukaryota</taxon>
        <taxon>Metazoa</taxon>
        <taxon>Chordata</taxon>
        <taxon>Craniata</taxon>
        <taxon>Vertebrata</taxon>
        <taxon>Euteleostomi</taxon>
        <taxon>Amphibia</taxon>
        <taxon>Batrachia</taxon>
        <taxon>Anura</taxon>
        <taxon>Neobatrachia</taxon>
        <taxon>Ranoidea</taxon>
        <taxon>Ranidae</taxon>
        <taxon>Aquarana</taxon>
    </lineage>
</organism>
<dbReference type="PROSITE" id="PS50157">
    <property type="entry name" value="ZINC_FINGER_C2H2_2"/>
    <property type="match status" value="2"/>
</dbReference>
<feature type="domain" description="C2H2-type" evidence="11">
    <location>
        <begin position="118"/>
        <end position="145"/>
    </location>
</feature>
<evidence type="ECO:0000256" key="10">
    <source>
        <dbReference type="SAM" id="SignalP"/>
    </source>
</evidence>
<feature type="domain" description="C2H2-type" evidence="11">
    <location>
        <begin position="146"/>
        <end position="173"/>
    </location>
</feature>
<dbReference type="SUPFAM" id="SSF57667">
    <property type="entry name" value="beta-beta-alpha zinc fingers"/>
    <property type="match status" value="2"/>
</dbReference>
<feature type="compositionally biased region" description="Polar residues" evidence="9">
    <location>
        <begin position="180"/>
        <end position="192"/>
    </location>
</feature>
<evidence type="ECO:0000256" key="7">
    <source>
        <dbReference type="ARBA" id="ARBA00023242"/>
    </source>
</evidence>
<dbReference type="GO" id="GO:0008270">
    <property type="term" value="F:zinc ion binding"/>
    <property type="evidence" value="ECO:0007669"/>
    <property type="project" value="UniProtKB-KW"/>
</dbReference>
<keyword evidence="6" id="KW-0238">DNA-binding</keyword>
<dbReference type="PANTHER" id="PTHR23226">
    <property type="entry name" value="ZINC FINGER AND SCAN DOMAIN-CONTAINING"/>
    <property type="match status" value="1"/>
</dbReference>
<proteinExistence type="predicted"/>
<dbReference type="OrthoDB" id="6910977at2759"/>
<dbReference type="InterPro" id="IPR036236">
    <property type="entry name" value="Znf_C2H2_sf"/>
</dbReference>
<dbReference type="EMBL" id="KV936035">
    <property type="protein sequence ID" value="PIO29664.1"/>
    <property type="molecule type" value="Genomic_DNA"/>
</dbReference>
<feature type="chain" id="PRO_5013910083" description="C2H2-type domain-containing protein" evidence="10">
    <location>
        <begin position="20"/>
        <end position="221"/>
    </location>
</feature>
<dbReference type="GO" id="GO:0000981">
    <property type="term" value="F:DNA-binding transcription factor activity, RNA polymerase II-specific"/>
    <property type="evidence" value="ECO:0007669"/>
    <property type="project" value="TreeGrafter"/>
</dbReference>
<reference evidence="13" key="1">
    <citation type="journal article" date="2017" name="Nat. Commun.">
        <title>The North American bullfrog draft genome provides insight into hormonal regulation of long noncoding RNA.</title>
        <authorList>
            <person name="Hammond S.A."/>
            <person name="Warren R.L."/>
            <person name="Vandervalk B.P."/>
            <person name="Kucuk E."/>
            <person name="Khan H."/>
            <person name="Gibb E.A."/>
            <person name="Pandoh P."/>
            <person name="Kirk H."/>
            <person name="Zhao Y."/>
            <person name="Jones M."/>
            <person name="Mungall A.J."/>
            <person name="Coope R."/>
            <person name="Pleasance S."/>
            <person name="Moore R.A."/>
            <person name="Holt R.A."/>
            <person name="Round J.M."/>
            <person name="Ohora S."/>
            <person name="Walle B.V."/>
            <person name="Veldhoen N."/>
            <person name="Helbing C.C."/>
            <person name="Birol I."/>
        </authorList>
    </citation>
    <scope>NUCLEOTIDE SEQUENCE [LARGE SCALE GENOMIC DNA]</scope>
</reference>
<dbReference type="AlphaFoldDB" id="A0A2G9RP77"/>
<gene>
    <name evidence="12" type="ORF">AB205_0027720</name>
</gene>
<feature type="signal peptide" evidence="10">
    <location>
        <begin position="1"/>
        <end position="19"/>
    </location>
</feature>
<evidence type="ECO:0000256" key="5">
    <source>
        <dbReference type="ARBA" id="ARBA00022833"/>
    </source>
</evidence>
<dbReference type="GO" id="GO:0000978">
    <property type="term" value="F:RNA polymerase II cis-regulatory region sequence-specific DNA binding"/>
    <property type="evidence" value="ECO:0007669"/>
    <property type="project" value="TreeGrafter"/>
</dbReference>